<evidence type="ECO:0000256" key="11">
    <source>
        <dbReference type="SAM" id="Phobius"/>
    </source>
</evidence>
<dbReference type="Gene3D" id="1.10.630.10">
    <property type="entry name" value="Cytochrome P450"/>
    <property type="match status" value="1"/>
</dbReference>
<dbReference type="PROSITE" id="PS00086">
    <property type="entry name" value="CYTOCHROME_P450"/>
    <property type="match status" value="1"/>
</dbReference>
<evidence type="ECO:0000256" key="7">
    <source>
        <dbReference type="ARBA" id="ARBA00023033"/>
    </source>
</evidence>
<sequence>MGADLFHSLTSVAKLGSIAYLLYLVVSTVGLIVYRVFFHPLHKFPGPRLAGATYWYETYQDLFTGPYPGQGAYNIERLHKQYGPIVRVSPDELSVNDPDWFDTLYKSGRRDKWPKNSKANGSPGSIASTIHYAQHKARRSAITQFFSKQAVNNLESIIGAKVNQLTNGIEREFRQKGQVLNTGIAFTALTLDVISDYCFGQSWRCLERPDFAPEWKKTMTNLFEPVPVMRNFPWIMGFMQSLPDWVMAKMAPDMVIFAEAKNSVQRQVERIIAEREASATGTKSSSLGRPEPGFDNSSSRTIFHAVLDSPLGSEEKTVDRITDEAFVMIVAGGETTAKTLTNAVYHLLANPAWLKRVLAELDQVMPDPNVLAPYSKLEALPVLGAAIKETLRISAPVTNRVQVIDPEGDLMFGDKWVVPRGTPVSMSVPAIHLDAACFPQPMVFDPERWISEETRERSLRYYMPFHRGTRNCVGQNLSYAELYLGLAAVLRRFELELYDTVRERDVDTVRDCFVGMPTPQAQGVRVRVLGKRP</sequence>
<feature type="binding site" description="axial binding residue" evidence="8">
    <location>
        <position position="472"/>
    </location>
    <ligand>
        <name>heme</name>
        <dbReference type="ChEBI" id="CHEBI:30413"/>
    </ligand>
    <ligandPart>
        <name>Fe</name>
        <dbReference type="ChEBI" id="CHEBI:18248"/>
    </ligandPart>
</feature>
<evidence type="ECO:0000313" key="13">
    <source>
        <dbReference type="Proteomes" id="UP000038010"/>
    </source>
</evidence>
<dbReference type="InterPro" id="IPR050121">
    <property type="entry name" value="Cytochrome_P450_monoxygenase"/>
</dbReference>
<feature type="region of interest" description="Disordered" evidence="10">
    <location>
        <begin position="275"/>
        <end position="296"/>
    </location>
</feature>
<comment type="similarity">
    <text evidence="2 9">Belongs to the cytochrome P450 family.</text>
</comment>
<dbReference type="Pfam" id="PF00067">
    <property type="entry name" value="p450"/>
    <property type="match status" value="1"/>
</dbReference>
<keyword evidence="5 9" id="KW-0560">Oxidoreductase</keyword>
<dbReference type="GeneID" id="28738424"/>
<dbReference type="PANTHER" id="PTHR24305">
    <property type="entry name" value="CYTOCHROME P450"/>
    <property type="match status" value="1"/>
</dbReference>
<dbReference type="EMBL" id="LFJN01000004">
    <property type="protein sequence ID" value="KPI44104.1"/>
    <property type="molecule type" value="Genomic_DNA"/>
</dbReference>
<dbReference type="InterPro" id="IPR017972">
    <property type="entry name" value="Cyt_P450_CS"/>
</dbReference>
<keyword evidence="11" id="KW-0812">Transmembrane</keyword>
<organism evidence="12 13">
    <name type="scientific">Cyphellophora attinorum</name>
    <dbReference type="NCBI Taxonomy" id="1664694"/>
    <lineage>
        <taxon>Eukaryota</taxon>
        <taxon>Fungi</taxon>
        <taxon>Dikarya</taxon>
        <taxon>Ascomycota</taxon>
        <taxon>Pezizomycotina</taxon>
        <taxon>Eurotiomycetes</taxon>
        <taxon>Chaetothyriomycetidae</taxon>
        <taxon>Chaetothyriales</taxon>
        <taxon>Cyphellophoraceae</taxon>
        <taxon>Cyphellophora</taxon>
    </lineage>
</organism>
<comment type="caution">
    <text evidence="12">The sequence shown here is derived from an EMBL/GenBank/DDBJ whole genome shotgun (WGS) entry which is preliminary data.</text>
</comment>
<dbReference type="STRING" id="1664694.A0A0N1HFN9"/>
<dbReference type="PRINTS" id="PR00463">
    <property type="entry name" value="EP450I"/>
</dbReference>
<evidence type="ECO:0000313" key="12">
    <source>
        <dbReference type="EMBL" id="KPI44104.1"/>
    </source>
</evidence>
<protein>
    <submittedName>
        <fullName evidence="12">Trichodiene oxygenase</fullName>
    </submittedName>
</protein>
<dbReference type="InterPro" id="IPR001128">
    <property type="entry name" value="Cyt_P450"/>
</dbReference>
<evidence type="ECO:0000256" key="3">
    <source>
        <dbReference type="ARBA" id="ARBA00022617"/>
    </source>
</evidence>
<reference evidence="12 13" key="1">
    <citation type="submission" date="2015-06" db="EMBL/GenBank/DDBJ databases">
        <title>Draft genome of the ant-associated black yeast Phialophora attae CBS 131958.</title>
        <authorList>
            <person name="Moreno L.F."/>
            <person name="Stielow B.J."/>
            <person name="de Hoog S."/>
            <person name="Vicente V.A."/>
            <person name="Weiss V.A."/>
            <person name="de Vries M."/>
            <person name="Cruz L.M."/>
            <person name="Souza E.M."/>
        </authorList>
    </citation>
    <scope>NUCLEOTIDE SEQUENCE [LARGE SCALE GENOMIC DNA]</scope>
    <source>
        <strain evidence="12 13">CBS 131958</strain>
    </source>
</reference>
<dbReference type="GO" id="GO:0016705">
    <property type="term" value="F:oxidoreductase activity, acting on paired donors, with incorporation or reduction of molecular oxygen"/>
    <property type="evidence" value="ECO:0007669"/>
    <property type="project" value="InterPro"/>
</dbReference>
<dbReference type="Proteomes" id="UP000038010">
    <property type="component" value="Unassembled WGS sequence"/>
</dbReference>
<name>A0A0N1HFN9_9EURO</name>
<dbReference type="InterPro" id="IPR036396">
    <property type="entry name" value="Cyt_P450_sf"/>
</dbReference>
<dbReference type="VEuPathDB" id="FungiDB:AB675_6266"/>
<evidence type="ECO:0000256" key="5">
    <source>
        <dbReference type="ARBA" id="ARBA00023002"/>
    </source>
</evidence>
<evidence type="ECO:0000256" key="6">
    <source>
        <dbReference type="ARBA" id="ARBA00023004"/>
    </source>
</evidence>
<accession>A0A0N1HFN9</accession>
<dbReference type="SUPFAM" id="SSF48264">
    <property type="entry name" value="Cytochrome P450"/>
    <property type="match status" value="1"/>
</dbReference>
<keyword evidence="11" id="KW-0472">Membrane</keyword>
<keyword evidence="11" id="KW-1133">Transmembrane helix</keyword>
<evidence type="ECO:0000256" key="2">
    <source>
        <dbReference type="ARBA" id="ARBA00010617"/>
    </source>
</evidence>
<feature type="transmembrane region" description="Helical" evidence="11">
    <location>
        <begin position="20"/>
        <end position="38"/>
    </location>
</feature>
<evidence type="ECO:0000256" key="4">
    <source>
        <dbReference type="ARBA" id="ARBA00022723"/>
    </source>
</evidence>
<gene>
    <name evidence="12" type="ORF">AB675_6266</name>
</gene>
<dbReference type="PRINTS" id="PR00385">
    <property type="entry name" value="P450"/>
</dbReference>
<dbReference type="RefSeq" id="XP_018004067.1">
    <property type="nucleotide sequence ID" value="XM_018146544.1"/>
</dbReference>
<evidence type="ECO:0000256" key="1">
    <source>
        <dbReference type="ARBA" id="ARBA00001971"/>
    </source>
</evidence>
<dbReference type="InterPro" id="IPR002401">
    <property type="entry name" value="Cyt_P450_E_grp-I"/>
</dbReference>
<keyword evidence="6 8" id="KW-0408">Iron</keyword>
<keyword evidence="13" id="KW-1185">Reference proteome</keyword>
<evidence type="ECO:0000256" key="9">
    <source>
        <dbReference type="RuleBase" id="RU000461"/>
    </source>
</evidence>
<proteinExistence type="inferred from homology"/>
<dbReference type="PANTHER" id="PTHR24305:SF157">
    <property type="entry name" value="N-ACETYLTRYPTOPHAN 6-HYDROXYLASE IVOC-RELATED"/>
    <property type="match status" value="1"/>
</dbReference>
<evidence type="ECO:0000256" key="8">
    <source>
        <dbReference type="PIRSR" id="PIRSR602401-1"/>
    </source>
</evidence>
<dbReference type="AlphaFoldDB" id="A0A0N1HFN9"/>
<dbReference type="GO" id="GO:0005506">
    <property type="term" value="F:iron ion binding"/>
    <property type="evidence" value="ECO:0007669"/>
    <property type="project" value="InterPro"/>
</dbReference>
<dbReference type="GO" id="GO:0004497">
    <property type="term" value="F:monooxygenase activity"/>
    <property type="evidence" value="ECO:0007669"/>
    <property type="project" value="UniProtKB-KW"/>
</dbReference>
<keyword evidence="4 8" id="KW-0479">Metal-binding</keyword>
<dbReference type="OrthoDB" id="3945418at2759"/>
<keyword evidence="7 9" id="KW-0503">Monooxygenase</keyword>
<dbReference type="CDD" id="cd11062">
    <property type="entry name" value="CYP58-like"/>
    <property type="match status" value="1"/>
</dbReference>
<comment type="cofactor">
    <cofactor evidence="1 8">
        <name>heme</name>
        <dbReference type="ChEBI" id="CHEBI:30413"/>
    </cofactor>
</comment>
<evidence type="ECO:0000256" key="10">
    <source>
        <dbReference type="SAM" id="MobiDB-lite"/>
    </source>
</evidence>
<keyword evidence="3 8" id="KW-0349">Heme</keyword>
<dbReference type="GO" id="GO:0020037">
    <property type="term" value="F:heme binding"/>
    <property type="evidence" value="ECO:0007669"/>
    <property type="project" value="InterPro"/>
</dbReference>